<keyword evidence="5 8" id="KW-0812">Transmembrane</keyword>
<comment type="subcellular location">
    <subcellularLocation>
        <location evidence="1 8">Cell membrane</location>
        <topology evidence="1 8">Multi-pass membrane protein</topology>
    </subcellularLocation>
</comment>
<name>A0ABW2NKB1_9BACL</name>
<evidence type="ECO:0000259" key="10">
    <source>
        <dbReference type="PROSITE" id="PS50928"/>
    </source>
</evidence>
<keyword evidence="9" id="KW-0592">Phosphate transport</keyword>
<evidence type="ECO:0000256" key="2">
    <source>
        <dbReference type="ARBA" id="ARBA00007069"/>
    </source>
</evidence>
<proteinExistence type="inferred from homology"/>
<feature type="transmembrane region" description="Helical" evidence="8">
    <location>
        <begin position="286"/>
        <end position="308"/>
    </location>
</feature>
<dbReference type="CDD" id="cd06261">
    <property type="entry name" value="TM_PBP2"/>
    <property type="match status" value="1"/>
</dbReference>
<feature type="transmembrane region" description="Helical" evidence="8">
    <location>
        <begin position="170"/>
        <end position="188"/>
    </location>
</feature>
<evidence type="ECO:0000256" key="9">
    <source>
        <dbReference type="RuleBase" id="RU363054"/>
    </source>
</evidence>
<evidence type="ECO:0000256" key="5">
    <source>
        <dbReference type="ARBA" id="ARBA00022692"/>
    </source>
</evidence>
<organism evidence="11 12">
    <name type="scientific">Fictibacillus iocasae</name>
    <dbReference type="NCBI Taxonomy" id="2715437"/>
    <lineage>
        <taxon>Bacteria</taxon>
        <taxon>Bacillati</taxon>
        <taxon>Bacillota</taxon>
        <taxon>Bacilli</taxon>
        <taxon>Bacillales</taxon>
        <taxon>Fictibacillaceae</taxon>
        <taxon>Fictibacillus</taxon>
    </lineage>
</organism>
<keyword evidence="12" id="KW-1185">Reference proteome</keyword>
<evidence type="ECO:0000313" key="11">
    <source>
        <dbReference type="EMBL" id="MFC7371102.1"/>
    </source>
</evidence>
<feature type="transmembrane region" description="Helical" evidence="8">
    <location>
        <begin position="39"/>
        <end position="59"/>
    </location>
</feature>
<evidence type="ECO:0000256" key="4">
    <source>
        <dbReference type="ARBA" id="ARBA00022475"/>
    </source>
</evidence>
<comment type="function">
    <text evidence="9">Part of the binding-protein-dependent transport system for phosphate; probably responsible for the translocation of the substrate across the membrane.</text>
</comment>
<accession>A0ABW2NKB1</accession>
<comment type="caution">
    <text evidence="11">The sequence shown here is derived from an EMBL/GenBank/DDBJ whole genome shotgun (WGS) entry which is preliminary data.</text>
</comment>
<evidence type="ECO:0000256" key="8">
    <source>
        <dbReference type="RuleBase" id="RU363032"/>
    </source>
</evidence>
<dbReference type="Pfam" id="PF00528">
    <property type="entry name" value="BPD_transp_1"/>
    <property type="match status" value="1"/>
</dbReference>
<sequence>MERALEKAAQQTAPVQQAAVPRKTFQFNRRKMSDVAFRYFCWISVILLCMTLLSIIGFMGKTGLMTFKEVSVSEYFLSLSWLPEEGKYGAALFILGTFSLTALTLVIAVPLSIGMAIFISEVAPEWLKRIIRPMLDLLVGIPSIVYGYLGMTILIPFLRDAAGVQVGDGLLAAALVLTLMVLPTITRVSDDAITFVPQQFREAAYAMGSTRSQMITRIILPAAKQGIVSAVILGMARAIGETMAVVMVIGNTAELAKDLFTPTSVLTSNIVMQITNVEFGSAWSNALYMMAFILLFISLVMIIGIRVLQAKRSFVK</sequence>
<evidence type="ECO:0000256" key="7">
    <source>
        <dbReference type="ARBA" id="ARBA00023136"/>
    </source>
</evidence>
<evidence type="ECO:0000313" key="12">
    <source>
        <dbReference type="Proteomes" id="UP001596549"/>
    </source>
</evidence>
<dbReference type="SUPFAM" id="SSF161098">
    <property type="entry name" value="MetI-like"/>
    <property type="match status" value="1"/>
</dbReference>
<gene>
    <name evidence="11" type="primary">pstC</name>
    <name evidence="11" type="ORF">ACFQPF_05385</name>
</gene>
<feature type="domain" description="ABC transmembrane type-1" evidence="10">
    <location>
        <begin position="94"/>
        <end position="300"/>
    </location>
</feature>
<reference evidence="12" key="1">
    <citation type="journal article" date="2019" name="Int. J. Syst. Evol. Microbiol.">
        <title>The Global Catalogue of Microorganisms (GCM) 10K type strain sequencing project: providing services to taxonomists for standard genome sequencing and annotation.</title>
        <authorList>
            <consortium name="The Broad Institute Genomics Platform"/>
            <consortium name="The Broad Institute Genome Sequencing Center for Infectious Disease"/>
            <person name="Wu L."/>
            <person name="Ma J."/>
        </authorList>
    </citation>
    <scope>NUCLEOTIDE SEQUENCE [LARGE SCALE GENOMIC DNA]</scope>
    <source>
        <strain evidence="12">NBRC 106396</strain>
    </source>
</reference>
<feature type="transmembrane region" description="Helical" evidence="8">
    <location>
        <begin position="227"/>
        <end position="249"/>
    </location>
</feature>
<dbReference type="PANTHER" id="PTHR30425:SF2">
    <property type="entry name" value="ABC TRANSPORTER PERMEASE PROTEIN YQGH-RELATED"/>
    <property type="match status" value="1"/>
</dbReference>
<evidence type="ECO:0000256" key="6">
    <source>
        <dbReference type="ARBA" id="ARBA00022989"/>
    </source>
</evidence>
<keyword evidence="3 8" id="KW-0813">Transport</keyword>
<dbReference type="Proteomes" id="UP001596549">
    <property type="component" value="Unassembled WGS sequence"/>
</dbReference>
<dbReference type="PROSITE" id="PS50928">
    <property type="entry name" value="ABC_TM1"/>
    <property type="match status" value="1"/>
</dbReference>
<comment type="similarity">
    <text evidence="2 9">Belongs to the binding-protein-dependent transport system permease family. CysTW subfamily.</text>
</comment>
<keyword evidence="7 8" id="KW-0472">Membrane</keyword>
<dbReference type="InterPro" id="IPR000515">
    <property type="entry name" value="MetI-like"/>
</dbReference>
<dbReference type="Gene3D" id="1.10.3720.10">
    <property type="entry name" value="MetI-like"/>
    <property type="match status" value="1"/>
</dbReference>
<evidence type="ECO:0000256" key="3">
    <source>
        <dbReference type="ARBA" id="ARBA00022448"/>
    </source>
</evidence>
<keyword evidence="6 8" id="KW-1133">Transmembrane helix</keyword>
<dbReference type="NCBIfam" id="TIGR02138">
    <property type="entry name" value="phosphate_pstC"/>
    <property type="match status" value="1"/>
</dbReference>
<protein>
    <recommendedName>
        <fullName evidence="9">Phosphate transport system permease protein</fullName>
    </recommendedName>
</protein>
<dbReference type="EMBL" id="JBHTCP010000010">
    <property type="protein sequence ID" value="MFC7371102.1"/>
    <property type="molecule type" value="Genomic_DNA"/>
</dbReference>
<dbReference type="InterPro" id="IPR035906">
    <property type="entry name" value="MetI-like_sf"/>
</dbReference>
<dbReference type="InterPro" id="IPR011864">
    <property type="entry name" value="Phosphate_PstC"/>
</dbReference>
<feature type="transmembrane region" description="Helical" evidence="8">
    <location>
        <begin position="90"/>
        <end position="123"/>
    </location>
</feature>
<dbReference type="RefSeq" id="WP_379747342.1">
    <property type="nucleotide sequence ID" value="NZ_JBHTCP010000010.1"/>
</dbReference>
<dbReference type="PANTHER" id="PTHR30425">
    <property type="entry name" value="PHOSPHATE TRANSPORT SYSTEM PERMEASE PROTEIN PST"/>
    <property type="match status" value="1"/>
</dbReference>
<evidence type="ECO:0000256" key="1">
    <source>
        <dbReference type="ARBA" id="ARBA00004651"/>
    </source>
</evidence>
<keyword evidence="4 9" id="KW-1003">Cell membrane</keyword>
<dbReference type="InterPro" id="IPR051124">
    <property type="entry name" value="Phosphate_Transport_Permease"/>
</dbReference>
<feature type="transmembrane region" description="Helical" evidence="8">
    <location>
        <begin position="135"/>
        <end position="158"/>
    </location>
</feature>